<dbReference type="EMBL" id="NLAX01000003">
    <property type="protein sequence ID" value="PKS12624.1"/>
    <property type="molecule type" value="Genomic_DNA"/>
</dbReference>
<keyword evidence="8" id="KW-1185">Reference proteome</keyword>
<feature type="transmembrane region" description="Helical" evidence="6">
    <location>
        <begin position="169"/>
        <end position="194"/>
    </location>
</feature>
<dbReference type="VEuPathDB" id="FungiDB:jhhlp_000832"/>
<feature type="transmembrane region" description="Helical" evidence="6">
    <location>
        <begin position="361"/>
        <end position="388"/>
    </location>
</feature>
<evidence type="ECO:0000256" key="1">
    <source>
        <dbReference type="ARBA" id="ARBA00004141"/>
    </source>
</evidence>
<dbReference type="GO" id="GO:0022857">
    <property type="term" value="F:transmembrane transporter activity"/>
    <property type="evidence" value="ECO:0007669"/>
    <property type="project" value="InterPro"/>
</dbReference>
<feature type="transmembrane region" description="Helical" evidence="6">
    <location>
        <begin position="321"/>
        <end position="341"/>
    </location>
</feature>
<feature type="transmembrane region" description="Helical" evidence="6">
    <location>
        <begin position="34"/>
        <end position="54"/>
    </location>
</feature>
<evidence type="ECO:0000313" key="8">
    <source>
        <dbReference type="Proteomes" id="UP000233524"/>
    </source>
</evidence>
<feature type="transmembrane region" description="Helical" evidence="6">
    <location>
        <begin position="400"/>
        <end position="419"/>
    </location>
</feature>
<keyword evidence="2 6" id="KW-0812">Transmembrane</keyword>
<feature type="transmembrane region" description="Helical" evidence="6">
    <location>
        <begin position="458"/>
        <end position="482"/>
    </location>
</feature>
<dbReference type="GO" id="GO:0016020">
    <property type="term" value="C:membrane"/>
    <property type="evidence" value="ECO:0007669"/>
    <property type="project" value="UniProtKB-SubCell"/>
</dbReference>
<feature type="region of interest" description="Disordered" evidence="5">
    <location>
        <begin position="263"/>
        <end position="301"/>
    </location>
</feature>
<feature type="transmembrane region" description="Helical" evidence="6">
    <location>
        <begin position="235"/>
        <end position="255"/>
    </location>
</feature>
<gene>
    <name evidence="7" type="ORF">jhhlp_000832</name>
</gene>
<feature type="transmembrane region" description="Helical" evidence="6">
    <location>
        <begin position="425"/>
        <end position="446"/>
    </location>
</feature>
<evidence type="ECO:0000256" key="5">
    <source>
        <dbReference type="SAM" id="MobiDB-lite"/>
    </source>
</evidence>
<proteinExistence type="predicted"/>
<comment type="caution">
    <text evidence="7">The sequence shown here is derived from an EMBL/GenBank/DDBJ whole genome shotgun (WGS) entry which is preliminary data.</text>
</comment>
<sequence>MRPNADAETDPLLARAAGRVASRRTRPWPIITRLAHHFSTWSSLYLCGLFIFLIDYPGFMGDAAQVRMLELGLCRDHYLIEDPSVIGGDGDIPEELCKAKEIQSTLARMRGYLQMLQYLIGIILAVPYGILADTWGRKTICFLGLLGAVGNDFWYFLSLYFYQVFPTKAVYAAPVFLVLGGGSVVLSAMIMAILAHASTEEIRTVVIFYCSVAIMVSELIAPALGTFLMGTIGPHFTVLAGIPGYLISFPVLYFIKDEQPKPADDLETDDCENAGLNSSDYGDTTTAHESDYSSPDEGIPSKGKNPLLDALRFIKDDVGGLLLRGSLLVGLASLMVHRVYRPLLALTLQYMSVRFNWPLKLANLLLSTQAAVQIPVFLFIMPLLYQFLLRRKGDAFSANLTQASFCLCLLILGTLGMALAPIAPLFITFFIVYTLGNGFSSILRSLLTSLVPQEHFGLLYTTMALFEGVVSLAAPVIFGLTFSSGIEKGGVAMALPYFIAFGLYCLASLGMFRIEKPGIEI</sequence>
<dbReference type="Proteomes" id="UP000233524">
    <property type="component" value="Unassembled WGS sequence"/>
</dbReference>
<evidence type="ECO:0000256" key="6">
    <source>
        <dbReference type="SAM" id="Phobius"/>
    </source>
</evidence>
<protein>
    <recommendedName>
        <fullName evidence="9">Major facilitator superfamily (MFS) profile domain-containing protein</fullName>
    </recommendedName>
</protein>
<name>A0A2N3NJM5_9PEZI</name>
<evidence type="ECO:0000256" key="2">
    <source>
        <dbReference type="ARBA" id="ARBA00022692"/>
    </source>
</evidence>
<dbReference type="AlphaFoldDB" id="A0A2N3NJM5"/>
<dbReference type="PANTHER" id="PTHR23507:SF1">
    <property type="entry name" value="FI18259P1-RELATED"/>
    <property type="match status" value="1"/>
</dbReference>
<dbReference type="InParanoid" id="A0A2N3NJM5"/>
<dbReference type="SUPFAM" id="SSF103473">
    <property type="entry name" value="MFS general substrate transporter"/>
    <property type="match status" value="1"/>
</dbReference>
<comment type="subcellular location">
    <subcellularLocation>
        <location evidence="1">Membrane</location>
        <topology evidence="1">Multi-pass membrane protein</topology>
    </subcellularLocation>
</comment>
<reference evidence="7 8" key="1">
    <citation type="journal article" date="2017" name="G3 (Bethesda)">
        <title>First Draft Genome Sequence of the Pathogenic Fungus Lomentospora prolificans (Formerly Scedosporium prolificans).</title>
        <authorList>
            <person name="Luo R."/>
            <person name="Zimin A."/>
            <person name="Workman R."/>
            <person name="Fan Y."/>
            <person name="Pertea G."/>
            <person name="Grossman N."/>
            <person name="Wear M.P."/>
            <person name="Jia B."/>
            <person name="Miller H."/>
            <person name="Casadevall A."/>
            <person name="Timp W."/>
            <person name="Zhang S.X."/>
            <person name="Salzberg S.L."/>
        </authorList>
    </citation>
    <scope>NUCLEOTIDE SEQUENCE [LARGE SCALE GENOMIC DNA]</scope>
    <source>
        <strain evidence="7 8">JHH-5317</strain>
    </source>
</reference>
<evidence type="ECO:0008006" key="9">
    <source>
        <dbReference type="Google" id="ProtNLM"/>
    </source>
</evidence>
<dbReference type="InterPro" id="IPR036259">
    <property type="entry name" value="MFS_trans_sf"/>
</dbReference>
<keyword evidence="4 6" id="KW-0472">Membrane</keyword>
<feature type="transmembrane region" description="Helical" evidence="6">
    <location>
        <begin position="206"/>
        <end position="229"/>
    </location>
</feature>
<accession>A0A2N3NJM5</accession>
<dbReference type="Pfam" id="PF07690">
    <property type="entry name" value="MFS_1"/>
    <property type="match status" value="1"/>
</dbReference>
<feature type="compositionally biased region" description="Polar residues" evidence="5">
    <location>
        <begin position="275"/>
        <end position="285"/>
    </location>
</feature>
<feature type="transmembrane region" description="Helical" evidence="6">
    <location>
        <begin position="139"/>
        <end position="157"/>
    </location>
</feature>
<dbReference type="PANTHER" id="PTHR23507">
    <property type="entry name" value="ZGC:174356"/>
    <property type="match status" value="1"/>
</dbReference>
<dbReference type="Gene3D" id="1.20.1250.20">
    <property type="entry name" value="MFS general substrate transporter like domains"/>
    <property type="match status" value="1"/>
</dbReference>
<keyword evidence="3 6" id="KW-1133">Transmembrane helix</keyword>
<feature type="transmembrane region" description="Helical" evidence="6">
    <location>
        <begin position="494"/>
        <end position="512"/>
    </location>
</feature>
<evidence type="ECO:0000313" key="7">
    <source>
        <dbReference type="EMBL" id="PKS12624.1"/>
    </source>
</evidence>
<feature type="transmembrane region" description="Helical" evidence="6">
    <location>
        <begin position="115"/>
        <end position="132"/>
    </location>
</feature>
<dbReference type="OrthoDB" id="194139at2759"/>
<dbReference type="InterPro" id="IPR011701">
    <property type="entry name" value="MFS"/>
</dbReference>
<evidence type="ECO:0000256" key="4">
    <source>
        <dbReference type="ARBA" id="ARBA00023136"/>
    </source>
</evidence>
<evidence type="ECO:0000256" key="3">
    <source>
        <dbReference type="ARBA" id="ARBA00022989"/>
    </source>
</evidence>
<organism evidence="7 8">
    <name type="scientific">Lomentospora prolificans</name>
    <dbReference type="NCBI Taxonomy" id="41688"/>
    <lineage>
        <taxon>Eukaryota</taxon>
        <taxon>Fungi</taxon>
        <taxon>Dikarya</taxon>
        <taxon>Ascomycota</taxon>
        <taxon>Pezizomycotina</taxon>
        <taxon>Sordariomycetes</taxon>
        <taxon>Hypocreomycetidae</taxon>
        <taxon>Microascales</taxon>
        <taxon>Microascaceae</taxon>
        <taxon>Lomentospora</taxon>
    </lineage>
</organism>